<keyword evidence="2" id="KW-1185">Reference proteome</keyword>
<comment type="caution">
    <text evidence="1">The sequence shown here is derived from an EMBL/GenBank/DDBJ whole genome shotgun (WGS) entry which is preliminary data.</text>
</comment>
<sequence>MFFTLEYKQADRRARFDRLRGGIAGSATTQSTGVIEIGASDDVSAGTIADHLERAPRGTVAVIDYLQILDQDRRKSPLGEQVDVLHRLSRTQGAVLAVLSQIDRRFGVAQGGLPTRDDVRLPNPVAMAAFNKTCFLNAGQLRFGET</sequence>
<dbReference type="EMBL" id="JACIEK010000032">
    <property type="protein sequence ID" value="MBB4000809.1"/>
    <property type="molecule type" value="Genomic_DNA"/>
</dbReference>
<evidence type="ECO:0000313" key="1">
    <source>
        <dbReference type="EMBL" id="MBB4000809.1"/>
    </source>
</evidence>
<protein>
    <recommendedName>
        <fullName evidence="3">SF4 helicase domain-containing protein</fullName>
    </recommendedName>
</protein>
<evidence type="ECO:0000313" key="2">
    <source>
        <dbReference type="Proteomes" id="UP000542776"/>
    </source>
</evidence>
<evidence type="ECO:0008006" key="3">
    <source>
        <dbReference type="Google" id="ProtNLM"/>
    </source>
</evidence>
<accession>A0A7W6H8Y7</accession>
<proteinExistence type="predicted"/>
<name>A0A7W6H8Y7_9HYPH</name>
<gene>
    <name evidence="1" type="ORF">GGR04_004690</name>
</gene>
<organism evidence="1 2">
    <name type="scientific">Aureimonas pseudogalii</name>
    <dbReference type="NCBI Taxonomy" id="1744844"/>
    <lineage>
        <taxon>Bacteria</taxon>
        <taxon>Pseudomonadati</taxon>
        <taxon>Pseudomonadota</taxon>
        <taxon>Alphaproteobacteria</taxon>
        <taxon>Hyphomicrobiales</taxon>
        <taxon>Aurantimonadaceae</taxon>
        <taxon>Aureimonas</taxon>
    </lineage>
</organism>
<dbReference type="Proteomes" id="UP000542776">
    <property type="component" value="Unassembled WGS sequence"/>
</dbReference>
<reference evidence="1 2" key="1">
    <citation type="submission" date="2020-08" db="EMBL/GenBank/DDBJ databases">
        <title>Genomic Encyclopedia of Type Strains, Phase IV (KMG-IV): sequencing the most valuable type-strain genomes for metagenomic binning, comparative biology and taxonomic classification.</title>
        <authorList>
            <person name="Goeker M."/>
        </authorList>
    </citation>
    <scope>NUCLEOTIDE SEQUENCE [LARGE SCALE GENOMIC DNA]</scope>
    <source>
        <strain evidence="1 2">DSM 102238</strain>
    </source>
</reference>
<dbReference type="AlphaFoldDB" id="A0A7W6H8Y7"/>